<organism evidence="2 3">
    <name type="scientific">Parabacteroides distasonis</name>
    <dbReference type="NCBI Taxonomy" id="823"/>
    <lineage>
        <taxon>Bacteria</taxon>
        <taxon>Pseudomonadati</taxon>
        <taxon>Bacteroidota</taxon>
        <taxon>Bacteroidia</taxon>
        <taxon>Bacteroidales</taxon>
        <taxon>Tannerellaceae</taxon>
        <taxon>Parabacteroides</taxon>
    </lineage>
</organism>
<evidence type="ECO:0000313" key="1">
    <source>
        <dbReference type="EMBL" id="MDB9003603.1"/>
    </source>
</evidence>
<gene>
    <name evidence="1" type="ORF">PN599_01120</name>
    <name evidence="2" type="ORF">PN612_05855</name>
</gene>
<proteinExistence type="predicted"/>
<dbReference type="EMBL" id="JAQMPJ010000001">
    <property type="protein sequence ID" value="MDB9003603.1"/>
    <property type="molecule type" value="Genomic_DNA"/>
</dbReference>
<dbReference type="GeneID" id="93525639"/>
<accession>A0AAJ1HG44</accession>
<evidence type="ECO:0000313" key="3">
    <source>
        <dbReference type="Proteomes" id="UP001211522"/>
    </source>
</evidence>
<dbReference type="Proteomes" id="UP001211522">
    <property type="component" value="Unassembled WGS sequence"/>
</dbReference>
<dbReference type="Proteomes" id="UP001210126">
    <property type="component" value="Unassembled WGS sequence"/>
</dbReference>
<name>A0AAJ1HG44_PARDI</name>
<dbReference type="EMBL" id="JAQMPX010000038">
    <property type="protein sequence ID" value="MDB9138037.1"/>
    <property type="molecule type" value="Genomic_DNA"/>
</dbReference>
<protein>
    <submittedName>
        <fullName evidence="2">Uncharacterized protein</fullName>
    </submittedName>
</protein>
<sequence length="75" mass="8751">MKPLILSFFAVLLGYSFFFDKDDEIKLRNVDQISLESNSTMPERGDSVTLYAKRLPNTPEYILRIAKPEDYLFTK</sequence>
<dbReference type="RefSeq" id="WP_010182987.1">
    <property type="nucleotide sequence ID" value="NZ_AP019729.1"/>
</dbReference>
<dbReference type="AlphaFoldDB" id="A0AAJ1HG44"/>
<reference evidence="2" key="1">
    <citation type="submission" date="2023-01" db="EMBL/GenBank/DDBJ databases">
        <title>Human gut microbiome strain richness.</title>
        <authorList>
            <person name="Chen-Liaw A."/>
        </authorList>
    </citation>
    <scope>NUCLEOTIDE SEQUENCE</scope>
    <source>
        <strain evidence="2">D35st1_E5_D35t1_190705</strain>
        <strain evidence="1">RTP21484st1_E5_RTP21484_190118</strain>
    </source>
</reference>
<evidence type="ECO:0000313" key="2">
    <source>
        <dbReference type="EMBL" id="MDB9138037.1"/>
    </source>
</evidence>
<comment type="caution">
    <text evidence="2">The sequence shown here is derived from an EMBL/GenBank/DDBJ whole genome shotgun (WGS) entry which is preliminary data.</text>
</comment>